<sequence>MELLDIFVGKASFLHFRANWKGNWVSKSLPPPPSCFPLFHFLLSPPYLLKPINVKGLKKGCWSQTIRFSPMVFGFGLRRQSHANWMTVIWLFNGFW</sequence>
<dbReference type="Proteomes" id="UP001054945">
    <property type="component" value="Unassembled WGS sequence"/>
</dbReference>
<accession>A0AAV4RHC1</accession>
<protein>
    <submittedName>
        <fullName evidence="1">Uncharacterized protein</fullName>
    </submittedName>
</protein>
<evidence type="ECO:0000313" key="1">
    <source>
        <dbReference type="EMBL" id="GIY20890.1"/>
    </source>
</evidence>
<dbReference type="EMBL" id="BPLR01007946">
    <property type="protein sequence ID" value="GIY20890.1"/>
    <property type="molecule type" value="Genomic_DNA"/>
</dbReference>
<name>A0AAV4RHC1_CAEEX</name>
<reference evidence="1 2" key="1">
    <citation type="submission" date="2021-06" db="EMBL/GenBank/DDBJ databases">
        <title>Caerostris extrusa draft genome.</title>
        <authorList>
            <person name="Kono N."/>
            <person name="Arakawa K."/>
        </authorList>
    </citation>
    <scope>NUCLEOTIDE SEQUENCE [LARGE SCALE GENOMIC DNA]</scope>
</reference>
<evidence type="ECO:0000313" key="2">
    <source>
        <dbReference type="Proteomes" id="UP001054945"/>
    </source>
</evidence>
<dbReference type="AlphaFoldDB" id="A0AAV4RHC1"/>
<organism evidence="1 2">
    <name type="scientific">Caerostris extrusa</name>
    <name type="common">Bark spider</name>
    <name type="synonym">Caerostris bankana</name>
    <dbReference type="NCBI Taxonomy" id="172846"/>
    <lineage>
        <taxon>Eukaryota</taxon>
        <taxon>Metazoa</taxon>
        <taxon>Ecdysozoa</taxon>
        <taxon>Arthropoda</taxon>
        <taxon>Chelicerata</taxon>
        <taxon>Arachnida</taxon>
        <taxon>Araneae</taxon>
        <taxon>Araneomorphae</taxon>
        <taxon>Entelegynae</taxon>
        <taxon>Araneoidea</taxon>
        <taxon>Araneidae</taxon>
        <taxon>Caerostris</taxon>
    </lineage>
</organism>
<gene>
    <name evidence="1" type="ORF">CEXT_524561</name>
</gene>
<keyword evidence="2" id="KW-1185">Reference proteome</keyword>
<comment type="caution">
    <text evidence="1">The sequence shown here is derived from an EMBL/GenBank/DDBJ whole genome shotgun (WGS) entry which is preliminary data.</text>
</comment>
<proteinExistence type="predicted"/>